<evidence type="ECO:0000313" key="3">
    <source>
        <dbReference type="EMBL" id="CAD7282840.1"/>
    </source>
</evidence>
<comment type="subcellular location">
    <subcellularLocation>
        <location evidence="1">Membrane</location>
        <topology evidence="1">Lipid-anchor</topology>
        <topology evidence="1">GPI-anchor</topology>
    </subcellularLocation>
</comment>
<keyword evidence="1" id="KW-0224">Dipeptidase</keyword>
<keyword evidence="1" id="KW-1015">Disulfide bond</keyword>
<sequence>FKVDKKTKFKSDLQTGSTKVPEPVQRRKIDVVFPPIAGGLGRPRRKEKLRKLPEFPVIKQLKKSRVRPGERHNDLAWNIRQFKQNQLRNVNFSSDFLATHSHPWSKSPWSQTDLVRLKAGLVGAQFWSAYAPCGSQDYNAVQIILEQIDVIKRFIDHYPKTLALATSSSRKFRRQ</sequence>
<reference evidence="3" key="1">
    <citation type="submission" date="2020-11" db="EMBL/GenBank/DDBJ databases">
        <authorList>
            <person name="Tran Van P."/>
        </authorList>
    </citation>
    <scope>NUCLEOTIDE SEQUENCE</scope>
</reference>
<dbReference type="GO" id="GO:0046872">
    <property type="term" value="F:metal ion binding"/>
    <property type="evidence" value="ECO:0007669"/>
    <property type="project" value="UniProtKB-UniRule"/>
</dbReference>
<feature type="non-terminal residue" evidence="3">
    <location>
        <position position="175"/>
    </location>
</feature>
<feature type="non-terminal residue" evidence="3">
    <location>
        <position position="1"/>
    </location>
</feature>
<evidence type="ECO:0000256" key="2">
    <source>
        <dbReference type="SAM" id="MobiDB-lite"/>
    </source>
</evidence>
<dbReference type="AlphaFoldDB" id="A0A7R9BWB8"/>
<dbReference type="InterPro" id="IPR008257">
    <property type="entry name" value="Pept_M19"/>
</dbReference>
<gene>
    <name evidence="3" type="ORF">NMOB1V02_LOCUS10458</name>
</gene>
<evidence type="ECO:0000256" key="1">
    <source>
        <dbReference type="RuleBase" id="RU341113"/>
    </source>
</evidence>
<dbReference type="PANTHER" id="PTHR10443">
    <property type="entry name" value="MICROSOMAL DIPEPTIDASE"/>
    <property type="match status" value="1"/>
</dbReference>
<dbReference type="Gene3D" id="3.20.20.140">
    <property type="entry name" value="Metal-dependent hydrolases"/>
    <property type="match status" value="1"/>
</dbReference>
<comment type="subunit">
    <text evidence="1">Homodimer; disulfide-linked.</text>
</comment>
<proteinExistence type="inferred from homology"/>
<dbReference type="GO" id="GO:0098552">
    <property type="term" value="C:side of membrane"/>
    <property type="evidence" value="ECO:0007669"/>
    <property type="project" value="UniProtKB-KW"/>
</dbReference>
<dbReference type="EC" id="3.4.13.19" evidence="1"/>
<keyword evidence="1" id="KW-0479">Metal-binding</keyword>
<comment type="catalytic activity">
    <reaction evidence="1">
        <text>an L-aminoacyl-L-amino acid + H2O = 2 an L-alpha-amino acid</text>
        <dbReference type="Rhea" id="RHEA:48940"/>
        <dbReference type="ChEBI" id="CHEBI:15377"/>
        <dbReference type="ChEBI" id="CHEBI:59869"/>
        <dbReference type="ChEBI" id="CHEBI:77460"/>
        <dbReference type="EC" id="3.4.13.19"/>
    </reaction>
</comment>
<name>A0A7R9BWB8_9CRUS</name>
<dbReference type="Proteomes" id="UP000678499">
    <property type="component" value="Unassembled WGS sequence"/>
</dbReference>
<dbReference type="GO" id="GO:0070573">
    <property type="term" value="F:metallodipeptidase activity"/>
    <property type="evidence" value="ECO:0007669"/>
    <property type="project" value="InterPro"/>
</dbReference>
<keyword evidence="1" id="KW-0862">Zinc</keyword>
<dbReference type="GO" id="GO:0006508">
    <property type="term" value="P:proteolysis"/>
    <property type="evidence" value="ECO:0007669"/>
    <property type="project" value="UniProtKB-KW"/>
</dbReference>
<dbReference type="SUPFAM" id="SSF51556">
    <property type="entry name" value="Metallo-dependent hydrolases"/>
    <property type="match status" value="1"/>
</dbReference>
<keyword evidence="1" id="KW-0645">Protease</keyword>
<keyword evidence="4" id="KW-1185">Reference proteome</keyword>
<dbReference type="Pfam" id="PF01244">
    <property type="entry name" value="Peptidase_M19"/>
    <property type="match status" value="1"/>
</dbReference>
<dbReference type="OrthoDB" id="445695at2759"/>
<dbReference type="EMBL" id="CAJPEX010004405">
    <property type="protein sequence ID" value="CAG0922992.1"/>
    <property type="molecule type" value="Genomic_DNA"/>
</dbReference>
<keyword evidence="1" id="KW-0325">Glycoprotein</keyword>
<keyword evidence="1" id="KW-0482">Metalloprotease</keyword>
<evidence type="ECO:0000313" key="4">
    <source>
        <dbReference type="Proteomes" id="UP000678499"/>
    </source>
</evidence>
<dbReference type="PANTHER" id="PTHR10443:SF12">
    <property type="entry name" value="DIPEPTIDASE"/>
    <property type="match status" value="1"/>
</dbReference>
<organism evidence="3">
    <name type="scientific">Notodromas monacha</name>
    <dbReference type="NCBI Taxonomy" id="399045"/>
    <lineage>
        <taxon>Eukaryota</taxon>
        <taxon>Metazoa</taxon>
        <taxon>Ecdysozoa</taxon>
        <taxon>Arthropoda</taxon>
        <taxon>Crustacea</taxon>
        <taxon>Oligostraca</taxon>
        <taxon>Ostracoda</taxon>
        <taxon>Podocopa</taxon>
        <taxon>Podocopida</taxon>
        <taxon>Cypridocopina</taxon>
        <taxon>Cypridoidea</taxon>
        <taxon>Cyprididae</taxon>
        <taxon>Notodromas</taxon>
    </lineage>
</organism>
<protein>
    <recommendedName>
        <fullName evidence="1">Dipeptidase</fullName>
        <ecNumber evidence="1">3.4.13.19</ecNumber>
    </recommendedName>
</protein>
<dbReference type="InterPro" id="IPR032466">
    <property type="entry name" value="Metal_Hydrolase"/>
</dbReference>
<keyword evidence="1" id="KW-0336">GPI-anchor</keyword>
<comment type="cofactor">
    <cofactor evidence="1">
        <name>Zn(2+)</name>
        <dbReference type="ChEBI" id="CHEBI:29105"/>
    </cofactor>
</comment>
<dbReference type="EMBL" id="OA886442">
    <property type="protein sequence ID" value="CAD7282840.1"/>
    <property type="molecule type" value="Genomic_DNA"/>
</dbReference>
<keyword evidence="1" id="KW-0449">Lipoprotein</keyword>
<dbReference type="PROSITE" id="PS51365">
    <property type="entry name" value="RENAL_DIPEPTIDASE_2"/>
    <property type="match status" value="1"/>
</dbReference>
<keyword evidence="1" id="KW-0472">Membrane</keyword>
<keyword evidence="1" id="KW-0378">Hydrolase</keyword>
<feature type="region of interest" description="Disordered" evidence="2">
    <location>
        <begin position="1"/>
        <end position="22"/>
    </location>
</feature>
<accession>A0A7R9BWB8</accession>
<feature type="compositionally biased region" description="Basic and acidic residues" evidence="2">
    <location>
        <begin position="1"/>
        <end position="11"/>
    </location>
</feature>
<comment type="similarity">
    <text evidence="1">Belongs to the metallo-dependent hydrolases superfamily. Peptidase M19 family.</text>
</comment>